<feature type="compositionally biased region" description="Low complexity" evidence="1">
    <location>
        <begin position="905"/>
        <end position="915"/>
    </location>
</feature>
<feature type="region of interest" description="Disordered" evidence="1">
    <location>
        <begin position="630"/>
        <end position="665"/>
    </location>
</feature>
<feature type="region of interest" description="Disordered" evidence="1">
    <location>
        <begin position="893"/>
        <end position="1563"/>
    </location>
</feature>
<dbReference type="PANTHER" id="PTHR38700:SF1">
    <property type="entry name" value="PH DOMAIN-CONTAINING PROTEIN"/>
    <property type="match status" value="1"/>
</dbReference>
<dbReference type="SUPFAM" id="SSF50729">
    <property type="entry name" value="PH domain-like"/>
    <property type="match status" value="1"/>
</dbReference>
<dbReference type="SUPFAM" id="SSF54236">
    <property type="entry name" value="Ubiquitin-like"/>
    <property type="match status" value="1"/>
</dbReference>
<dbReference type="PROSITE" id="PS50003">
    <property type="entry name" value="PH_DOMAIN"/>
    <property type="match status" value="1"/>
</dbReference>
<feature type="region of interest" description="Disordered" evidence="1">
    <location>
        <begin position="1786"/>
        <end position="1854"/>
    </location>
</feature>
<dbReference type="Proteomes" id="UP000620124">
    <property type="component" value="Unassembled WGS sequence"/>
</dbReference>
<protein>
    <submittedName>
        <fullName evidence="3">PH domain-containing protein</fullName>
    </submittedName>
</protein>
<feature type="compositionally biased region" description="Low complexity" evidence="1">
    <location>
        <begin position="957"/>
        <end position="974"/>
    </location>
</feature>
<feature type="compositionally biased region" description="Basic and acidic residues" evidence="1">
    <location>
        <begin position="1461"/>
        <end position="1473"/>
    </location>
</feature>
<feature type="compositionally biased region" description="Acidic residues" evidence="1">
    <location>
        <begin position="454"/>
        <end position="463"/>
    </location>
</feature>
<dbReference type="CDD" id="cd00821">
    <property type="entry name" value="PH"/>
    <property type="match status" value="1"/>
</dbReference>
<feature type="compositionally biased region" description="Polar residues" evidence="1">
    <location>
        <begin position="363"/>
        <end position="385"/>
    </location>
</feature>
<evidence type="ECO:0000313" key="3">
    <source>
        <dbReference type="EMBL" id="KAF7364974.1"/>
    </source>
</evidence>
<dbReference type="Gene3D" id="2.30.29.30">
    <property type="entry name" value="Pleckstrin-homology domain (PH domain)/Phosphotyrosine-binding domain (PTB)"/>
    <property type="match status" value="1"/>
</dbReference>
<feature type="compositionally biased region" description="Pro residues" evidence="1">
    <location>
        <begin position="1516"/>
        <end position="1527"/>
    </location>
</feature>
<feature type="compositionally biased region" description="Acidic residues" evidence="1">
    <location>
        <begin position="590"/>
        <end position="611"/>
    </location>
</feature>
<dbReference type="SMART" id="SM00233">
    <property type="entry name" value="PH"/>
    <property type="match status" value="1"/>
</dbReference>
<feature type="compositionally biased region" description="Acidic residues" evidence="1">
    <location>
        <begin position="1163"/>
        <end position="1177"/>
    </location>
</feature>
<organism evidence="3 4">
    <name type="scientific">Mycena venus</name>
    <dbReference type="NCBI Taxonomy" id="2733690"/>
    <lineage>
        <taxon>Eukaryota</taxon>
        <taxon>Fungi</taxon>
        <taxon>Dikarya</taxon>
        <taxon>Basidiomycota</taxon>
        <taxon>Agaricomycotina</taxon>
        <taxon>Agaricomycetes</taxon>
        <taxon>Agaricomycetidae</taxon>
        <taxon>Agaricales</taxon>
        <taxon>Marasmiineae</taxon>
        <taxon>Mycenaceae</taxon>
        <taxon>Mycena</taxon>
    </lineage>
</organism>
<feature type="compositionally biased region" description="Acidic residues" evidence="1">
    <location>
        <begin position="495"/>
        <end position="504"/>
    </location>
</feature>
<keyword evidence="4" id="KW-1185">Reference proteome</keyword>
<feature type="compositionally biased region" description="Low complexity" evidence="1">
    <location>
        <begin position="1185"/>
        <end position="1204"/>
    </location>
</feature>
<feature type="compositionally biased region" description="Basic and acidic residues" evidence="1">
    <location>
        <begin position="1238"/>
        <end position="1261"/>
    </location>
</feature>
<dbReference type="InterPro" id="IPR011993">
    <property type="entry name" value="PH-like_dom_sf"/>
</dbReference>
<evidence type="ECO:0000259" key="2">
    <source>
        <dbReference type="PROSITE" id="PS50003"/>
    </source>
</evidence>
<feature type="compositionally biased region" description="Low complexity" evidence="1">
    <location>
        <begin position="215"/>
        <end position="246"/>
    </location>
</feature>
<feature type="compositionally biased region" description="Polar residues" evidence="1">
    <location>
        <begin position="1308"/>
        <end position="1320"/>
    </location>
</feature>
<feature type="compositionally biased region" description="Basic and acidic residues" evidence="1">
    <location>
        <begin position="1324"/>
        <end position="1336"/>
    </location>
</feature>
<feature type="region of interest" description="Disordered" evidence="1">
    <location>
        <begin position="359"/>
        <end position="613"/>
    </location>
</feature>
<feature type="compositionally biased region" description="Low complexity" evidence="1">
    <location>
        <begin position="529"/>
        <end position="555"/>
    </location>
</feature>
<feature type="domain" description="PH" evidence="2">
    <location>
        <begin position="1668"/>
        <end position="1773"/>
    </location>
</feature>
<name>A0A8H7D7D0_9AGAR</name>
<feature type="compositionally biased region" description="Low complexity" evidence="1">
    <location>
        <begin position="130"/>
        <end position="143"/>
    </location>
</feature>
<proteinExistence type="predicted"/>
<feature type="region of interest" description="Disordered" evidence="1">
    <location>
        <begin position="817"/>
        <end position="878"/>
    </location>
</feature>
<feature type="compositionally biased region" description="Basic and acidic residues" evidence="1">
    <location>
        <begin position="1443"/>
        <end position="1452"/>
    </location>
</feature>
<dbReference type="EMBL" id="JACAZI010000003">
    <property type="protein sequence ID" value="KAF7364974.1"/>
    <property type="molecule type" value="Genomic_DNA"/>
</dbReference>
<dbReference type="InterPro" id="IPR001849">
    <property type="entry name" value="PH_domain"/>
</dbReference>
<feature type="compositionally biased region" description="Acidic residues" evidence="1">
    <location>
        <begin position="917"/>
        <end position="928"/>
    </location>
</feature>
<feature type="region of interest" description="Disordered" evidence="1">
    <location>
        <begin position="101"/>
        <end position="177"/>
    </location>
</feature>
<dbReference type="Gene3D" id="3.10.20.90">
    <property type="entry name" value="Phosphatidylinositol 3-kinase Catalytic Subunit, Chain A, domain 1"/>
    <property type="match status" value="1"/>
</dbReference>
<feature type="compositionally biased region" description="Basic and acidic residues" evidence="1">
    <location>
        <begin position="483"/>
        <end position="494"/>
    </location>
</feature>
<dbReference type="OrthoDB" id="43122at2759"/>
<dbReference type="InterPro" id="IPR029071">
    <property type="entry name" value="Ubiquitin-like_domsf"/>
</dbReference>
<evidence type="ECO:0000313" key="4">
    <source>
        <dbReference type="Proteomes" id="UP000620124"/>
    </source>
</evidence>
<feature type="compositionally biased region" description="Low complexity" evidence="1">
    <location>
        <begin position="1282"/>
        <end position="1307"/>
    </location>
</feature>
<comment type="caution">
    <text evidence="3">The sequence shown here is derived from an EMBL/GenBank/DDBJ whole genome shotgun (WGS) entry which is preliminary data.</text>
</comment>
<gene>
    <name evidence="3" type="ORF">MVEN_00368300</name>
</gene>
<accession>A0A8H7D7D0</accession>
<feature type="region of interest" description="Disordered" evidence="1">
    <location>
        <begin position="1"/>
        <end position="30"/>
    </location>
</feature>
<feature type="compositionally biased region" description="Low complexity" evidence="1">
    <location>
        <begin position="1341"/>
        <end position="1354"/>
    </location>
</feature>
<feature type="compositionally biased region" description="Low complexity" evidence="1">
    <location>
        <begin position="467"/>
        <end position="478"/>
    </location>
</feature>
<feature type="compositionally biased region" description="Gly residues" evidence="1">
    <location>
        <begin position="1088"/>
        <end position="1140"/>
    </location>
</feature>
<feature type="compositionally biased region" description="Basic and acidic residues" evidence="1">
    <location>
        <begin position="1067"/>
        <end position="1080"/>
    </location>
</feature>
<feature type="region of interest" description="Disordered" evidence="1">
    <location>
        <begin position="215"/>
        <end position="335"/>
    </location>
</feature>
<feature type="compositionally biased region" description="Low complexity" evidence="1">
    <location>
        <begin position="862"/>
        <end position="878"/>
    </location>
</feature>
<reference evidence="3" key="1">
    <citation type="submission" date="2020-05" db="EMBL/GenBank/DDBJ databases">
        <title>Mycena genomes resolve the evolution of fungal bioluminescence.</title>
        <authorList>
            <person name="Tsai I.J."/>
        </authorList>
    </citation>
    <scope>NUCLEOTIDE SEQUENCE</scope>
    <source>
        <strain evidence="3">CCC161011</strain>
    </source>
</reference>
<feature type="compositionally biased region" description="Pro residues" evidence="1">
    <location>
        <begin position="113"/>
        <end position="129"/>
    </location>
</feature>
<dbReference type="PANTHER" id="PTHR38700">
    <property type="entry name" value="YALI0E22418P"/>
    <property type="match status" value="1"/>
</dbReference>
<sequence length="1854" mass="197308">MASPRTRQHLLHPTHHRTYSARRTKRERDMKKRRLSFQAIFNRDVEPPKDGKFKTLPRSFAATQLAYYDAPQVPVELGAVAAVDADSTFLLDDDPFADLSGGPAARASSIDIPPVPPVPPIPEPAPPTSPLAEHAPLQLHAHPAPAPHPPAPTRTVSHAHATPAHQKPAFKPRPSLPSLHTLAKMSVVVPHKVRRGRVGAGLPFEPWDLDTESFTASPASATSEPALPASTSTPIHPISAPNAASAPIPPTPIPSASDPVSIPAKHDAEVNNNIALSTTPTPANPIPKAAPATLPDNFLDLTLEDEDAETPPAHPAPANKPRSLSPKLSPKLGKTAPTLALDPLKVSVEFASVPSLPPVEFTSLVSPQDKTISPQEKIVSPTSPRSALASPLTVLNKPLPPVALEKPRVPTPSEEDAPPPPLPPKTEPEPESALFTVDDVPEEHLSQPPPPVAEEQDDADTLDVDAPRAASTSPSPSAFEFAKSGEEIREGEREQGEDDWDEGQSSELAYRSPSPEPQPEPVAWPVQVSRAALRPQRSSSLLASASVSRSASVSKSRTHSRNASVAPSERDIPEDEELQVEVEIGKMQGPDDEQERAEVEVGQEVEVEGTEELARRRRFRKSSLVGDVLRFAPASPDPSGSGASGSGSGVTALKSPISPGAGAGTVEIDGRDVELMGGMDIRVDGMGVDIQLGDMELDLDDLDPESHRTSAFSLGAGSLSSNRTSAFSMNNEVGHEPLVGGPYEYSAGTSSFLGEYANSAVAFPSHSHYAGEDAAQSHNYPYTYSGYASPLSASARSPEPAAYESFAYEGYGSPPYNENNENAARSPEQYYASPPFSSPYEARSPERGYELSPPAHSPPYSTPYATSAASSETGSTSSVLLSENLREFDFGWMPHERRRRGFTNSSSASASASASEYEYDGSDFDGVYEEGHSDVYNGHAQQLAASPQMDVPPPTPVSTTTTSANASFSSTTAYSDDELADGLGPEFSPSPSRREEDNASTRGLNGDASPSRGGFSGDPARGRSFVFPARLEEDGVEPGTSAGTIRASARREGEGVRDGAYWMGGETEGRERGRTGRDGEMVDSSGWEGAGSSSGRGYSGAGGSGGNGGRARSTGRGGGGDEGYYGSYGGGGGWAGGSGGDDGDRDNRRGARASAFSTPSSSSDEDSDSDESEDDYYGEPSTDMPGNNNNAGRNNNNASASGNGTPAGNGTDGSDDDIPLAQRIPSALTAQRTIRRKVREERDQRRRERATRRAENAEGARSRQTTLRPAGAGDASNALDIASSSSREAARQAEAAMARAAASARQRTQTLPGNGPTQSAAVDDLTKKLQSMERQRTLTVNTASASATASPNPAGRDRQVLSPSPRGVSASASPPARHQPLPEGGRGLKAMRSFHRPATAGGVPREEGPPLPQDAEGRTVRRSTTTRRAADDSKAYQSQGEEMLPHDAEARVRRSTTTRRPPAEDSPRVHQEEPLPAAGVRRAATTRRPADDSSRLLEAQRIPKERGLTMPTFLSEPPPSPVPPAAAPPNKLTKARPSGEMLPVPRTSTETPPQSHRHVASKSGGTLTRVFVGDMQRFNMVDIGPTTTAKQVLAMVEEQGSLKGWVGTGGWMVWEVAQDFGMERPIRSFELLGDVQASWNKDKMVNTFIIKLTPLAPILSRSNIPSSSPVYSGFVDWEMKRGKWTKRYLRLREHSLYLSKRESNKDEVFLCSLSNFDAYTVTRLTKAPKPFVFAVKSTDNLSFFENTADYLHVFACNPKDGEKWIEKILLARSYVLHQERNVLFNPKSPAGNAATAGASGLTRAATRKTPNPPQRPAQQPLVSVTPLLSAPDRNDVFAPGSLLHGAPAGAPATQ</sequence>
<feature type="compositionally biased region" description="Low complexity" evidence="1">
    <location>
        <begin position="632"/>
        <end position="641"/>
    </location>
</feature>
<evidence type="ECO:0000256" key="1">
    <source>
        <dbReference type="SAM" id="MobiDB-lite"/>
    </source>
</evidence>
<feature type="compositionally biased region" description="Polar residues" evidence="1">
    <location>
        <begin position="270"/>
        <end position="281"/>
    </location>
</feature>
<feature type="compositionally biased region" description="Low complexity" evidence="1">
    <location>
        <begin position="1476"/>
        <end position="1487"/>
    </location>
</feature>